<feature type="signal peptide" evidence="2">
    <location>
        <begin position="1"/>
        <end position="17"/>
    </location>
</feature>
<feature type="compositionally biased region" description="Polar residues" evidence="1">
    <location>
        <begin position="74"/>
        <end position="86"/>
    </location>
</feature>
<evidence type="ECO:0000313" key="4">
    <source>
        <dbReference type="Proteomes" id="UP000800036"/>
    </source>
</evidence>
<feature type="chain" id="PRO_5025571369" evidence="2">
    <location>
        <begin position="18"/>
        <end position="114"/>
    </location>
</feature>
<keyword evidence="2" id="KW-0732">Signal</keyword>
<feature type="region of interest" description="Disordered" evidence="1">
    <location>
        <begin position="25"/>
        <end position="91"/>
    </location>
</feature>
<gene>
    <name evidence="3" type="ORF">BU23DRAFT_552424</name>
</gene>
<sequence length="114" mass="10995">MVQTKFLLLALCALVYGADPVPSAVSADTSLSTDVAPLTTVTAPPSSDPAPTNASSSDPKPSDTATANATSSTGPKTTANSTSSPVPSGGAGPINVAQLGAVVGVALPVVFGML</sequence>
<evidence type="ECO:0000256" key="2">
    <source>
        <dbReference type="SAM" id="SignalP"/>
    </source>
</evidence>
<accession>A0A6A5VE74</accession>
<feature type="compositionally biased region" description="Polar residues" evidence="1">
    <location>
        <begin position="26"/>
        <end position="59"/>
    </location>
</feature>
<evidence type="ECO:0000313" key="3">
    <source>
        <dbReference type="EMBL" id="KAF1975464.1"/>
    </source>
</evidence>
<keyword evidence="4" id="KW-1185">Reference proteome</keyword>
<reference evidence="3" key="1">
    <citation type="journal article" date="2020" name="Stud. Mycol.">
        <title>101 Dothideomycetes genomes: a test case for predicting lifestyles and emergence of pathogens.</title>
        <authorList>
            <person name="Haridas S."/>
            <person name="Albert R."/>
            <person name="Binder M."/>
            <person name="Bloem J."/>
            <person name="Labutti K."/>
            <person name="Salamov A."/>
            <person name="Andreopoulos B."/>
            <person name="Baker S."/>
            <person name="Barry K."/>
            <person name="Bills G."/>
            <person name="Bluhm B."/>
            <person name="Cannon C."/>
            <person name="Castanera R."/>
            <person name="Culley D."/>
            <person name="Daum C."/>
            <person name="Ezra D."/>
            <person name="Gonzalez J."/>
            <person name="Henrissat B."/>
            <person name="Kuo A."/>
            <person name="Liang C."/>
            <person name="Lipzen A."/>
            <person name="Lutzoni F."/>
            <person name="Magnuson J."/>
            <person name="Mondo S."/>
            <person name="Nolan M."/>
            <person name="Ohm R."/>
            <person name="Pangilinan J."/>
            <person name="Park H.-J."/>
            <person name="Ramirez L."/>
            <person name="Alfaro M."/>
            <person name="Sun H."/>
            <person name="Tritt A."/>
            <person name="Yoshinaga Y."/>
            <person name="Zwiers L.-H."/>
            <person name="Turgeon B."/>
            <person name="Goodwin S."/>
            <person name="Spatafora J."/>
            <person name="Crous P."/>
            <person name="Grigoriev I."/>
        </authorList>
    </citation>
    <scope>NUCLEOTIDE SEQUENCE</scope>
    <source>
        <strain evidence="3">CBS 107.79</strain>
    </source>
</reference>
<proteinExistence type="predicted"/>
<feature type="compositionally biased region" description="Low complexity" evidence="1">
    <location>
        <begin position="62"/>
        <end position="73"/>
    </location>
</feature>
<dbReference type="AlphaFoldDB" id="A0A6A5VE74"/>
<evidence type="ECO:0000256" key="1">
    <source>
        <dbReference type="SAM" id="MobiDB-lite"/>
    </source>
</evidence>
<protein>
    <submittedName>
        <fullName evidence="3">Uncharacterized protein</fullName>
    </submittedName>
</protein>
<organism evidence="3 4">
    <name type="scientific">Bimuria novae-zelandiae CBS 107.79</name>
    <dbReference type="NCBI Taxonomy" id="1447943"/>
    <lineage>
        <taxon>Eukaryota</taxon>
        <taxon>Fungi</taxon>
        <taxon>Dikarya</taxon>
        <taxon>Ascomycota</taxon>
        <taxon>Pezizomycotina</taxon>
        <taxon>Dothideomycetes</taxon>
        <taxon>Pleosporomycetidae</taxon>
        <taxon>Pleosporales</taxon>
        <taxon>Massarineae</taxon>
        <taxon>Didymosphaeriaceae</taxon>
        <taxon>Bimuria</taxon>
    </lineage>
</organism>
<name>A0A6A5VE74_9PLEO</name>
<dbReference type="EMBL" id="ML976670">
    <property type="protein sequence ID" value="KAF1975464.1"/>
    <property type="molecule type" value="Genomic_DNA"/>
</dbReference>
<dbReference type="Proteomes" id="UP000800036">
    <property type="component" value="Unassembled WGS sequence"/>
</dbReference>